<keyword evidence="2" id="KW-1185">Reference proteome</keyword>
<protein>
    <recommendedName>
        <fullName evidence="3">Chloramphenicol phosphotransferase</fullName>
    </recommendedName>
</protein>
<dbReference type="InterPro" id="IPR027417">
    <property type="entry name" value="P-loop_NTPase"/>
</dbReference>
<dbReference type="AlphaFoldDB" id="A0AAD9HL23"/>
<gene>
    <name evidence="1" type="ORF">LX32DRAFT_295325</name>
</gene>
<accession>A0AAD9HL23</accession>
<evidence type="ECO:0008006" key="3">
    <source>
        <dbReference type="Google" id="ProtNLM"/>
    </source>
</evidence>
<evidence type="ECO:0000313" key="2">
    <source>
        <dbReference type="Proteomes" id="UP001232148"/>
    </source>
</evidence>
<proteinExistence type="predicted"/>
<dbReference type="Proteomes" id="UP001232148">
    <property type="component" value="Unassembled WGS sequence"/>
</dbReference>
<dbReference type="Gene3D" id="3.40.50.300">
    <property type="entry name" value="P-loop containing nucleotide triphosphate hydrolases"/>
    <property type="match status" value="1"/>
</dbReference>
<organism evidence="1 2">
    <name type="scientific">Colletotrichum zoysiae</name>
    <dbReference type="NCBI Taxonomy" id="1216348"/>
    <lineage>
        <taxon>Eukaryota</taxon>
        <taxon>Fungi</taxon>
        <taxon>Dikarya</taxon>
        <taxon>Ascomycota</taxon>
        <taxon>Pezizomycotina</taxon>
        <taxon>Sordariomycetes</taxon>
        <taxon>Hypocreomycetidae</taxon>
        <taxon>Glomerellales</taxon>
        <taxon>Glomerellaceae</taxon>
        <taxon>Colletotrichum</taxon>
        <taxon>Colletotrichum graminicola species complex</taxon>
    </lineage>
</organism>
<reference evidence="1" key="1">
    <citation type="submission" date="2021-06" db="EMBL/GenBank/DDBJ databases">
        <title>Comparative genomics, transcriptomics and evolutionary studies reveal genomic signatures of adaptation to plant cell wall in hemibiotrophic fungi.</title>
        <authorList>
            <consortium name="DOE Joint Genome Institute"/>
            <person name="Baroncelli R."/>
            <person name="Diaz J.F."/>
            <person name="Benocci T."/>
            <person name="Peng M."/>
            <person name="Battaglia E."/>
            <person name="Haridas S."/>
            <person name="Andreopoulos W."/>
            <person name="Labutti K."/>
            <person name="Pangilinan J."/>
            <person name="Floch G.L."/>
            <person name="Makela M.R."/>
            <person name="Henrissat B."/>
            <person name="Grigoriev I.V."/>
            <person name="Crouch J.A."/>
            <person name="De Vries R.P."/>
            <person name="Sukno S.A."/>
            <person name="Thon M.R."/>
        </authorList>
    </citation>
    <scope>NUCLEOTIDE SEQUENCE</scope>
    <source>
        <strain evidence="1">MAFF235873</strain>
    </source>
</reference>
<sequence>MPLFIYINGFPGVGKLTIANDICKLIPGSKVFHNHLVIDPVAAMLDRGSEGYDELRADFRRHALHAIATRPELEDTTFIFTDSRESSAAGSTGVKDYQRAAEVRGVPFISIILHCKLDENLRRLEGRSGGGGESRLSTKLTDGEVLRRLRENEQIFRCGGELELELDVTDMKPSEAARVIVHHAYTVASIKREVPSQQRSLDVSAL</sequence>
<evidence type="ECO:0000313" key="1">
    <source>
        <dbReference type="EMBL" id="KAK2030940.1"/>
    </source>
</evidence>
<dbReference type="SUPFAM" id="SSF52540">
    <property type="entry name" value="P-loop containing nucleoside triphosphate hydrolases"/>
    <property type="match status" value="1"/>
</dbReference>
<comment type="caution">
    <text evidence="1">The sequence shown here is derived from an EMBL/GenBank/DDBJ whole genome shotgun (WGS) entry which is preliminary data.</text>
</comment>
<name>A0AAD9HL23_9PEZI</name>
<dbReference type="EMBL" id="MU842845">
    <property type="protein sequence ID" value="KAK2030940.1"/>
    <property type="molecule type" value="Genomic_DNA"/>
</dbReference>